<dbReference type="AlphaFoldDB" id="A0A6M1RPX5"/>
<feature type="region of interest" description="Disordered" evidence="1">
    <location>
        <begin position="46"/>
        <end position="66"/>
    </location>
</feature>
<name>A0A6M1RPX5_9BACT</name>
<dbReference type="Pfam" id="PF18951">
    <property type="entry name" value="DUF5695"/>
    <property type="match status" value="1"/>
</dbReference>
<protein>
    <submittedName>
        <fullName evidence="2">Uncharacterized protein</fullName>
    </submittedName>
</protein>
<proteinExistence type="predicted"/>
<sequence>MKPMQVQSEPNRSSLPEAPKGKWLTSLWFGGCLAATWLTAQTPDNTATHANPAANISASRPDHSTAGPPMALDLQQGWLQTNTADLELRLTKAGQILISLRPRGSTFDFLPSDQLEFRARPGFHHWCDIILRVRPAGESNWTEWSSARAARVVHALESSPGAIAVADLDPSLPSDFPVSIRRTWAVDQGHLVLRFDLRNRANETVEIGGLALPAVFNNLIHNFVTRRARSLEETHETCVFFDPYPGCDAGYVQVTRLNGEGPALLVIPWGQTSFEAWQPLREPARPMQTFEGTFAWTVHSRAWTEQEWSPAEPWNPPTSIMLAPGETRSYGLRFVPAGDIRDLDAALMRAGRPVAVGVPGYILPMDLEGQLFLHYGQKVREIKADPPGAIEVIPFQPPSAGWQAWRLKGRHWGRARLTVTYDDGLRQTIHYYVIKPMPDVVADLGRFLFTRQWFEDANDPFGRSPSVMSYDRETDRILTQENRVWIAGLSDEGGAGSWIAAACKLFAQPDPDQVQKFERFVNEVLWGRLQYSEGDLQYGVRKSLFYYTTNDIPGFTYDPALDWRSWTSWSEQEARSVGRGYNYPHVVIAYWTLYRLARYHPGLVQSHPWEWFLDQAWQTVMFLTSRTPEGRARVGYVNWGLMQGSVFVELLRDLQREGWADKANAMEQRMRQRAERWARQPYPFGSEMAWDSTGQEEVYLWCKYFGFDRQARTTLQAILGYMPTLPHWGYNGSARRYWDFLYAGKIRRIERQLHHYGSGLNAIPVLHAYREHPADLYLLRVGYGGALGPLSNVDPEGFASAAFHSFPDSLRWDPYTGDYGLNFFGHVMTIGTYVARHPDWGWIAFGGEILASEPVLRVRPRDSLRQRFFLAPEALWLTLDAGRFDTVEYDPGNGRVRIALAPAEPFTPAAHLRIETTAPGATRRYQPATALPVVRGAFQISLSKDVTQIDLIPEDR</sequence>
<dbReference type="EMBL" id="JAAKYA010000029">
    <property type="protein sequence ID" value="NGO38725.1"/>
    <property type="molecule type" value="Genomic_DNA"/>
</dbReference>
<organism evidence="2 3">
    <name type="scientific">Limisphaera ngatamarikiensis</name>
    <dbReference type="NCBI Taxonomy" id="1324935"/>
    <lineage>
        <taxon>Bacteria</taxon>
        <taxon>Pseudomonadati</taxon>
        <taxon>Verrucomicrobiota</taxon>
        <taxon>Verrucomicrobiia</taxon>
        <taxon>Limisphaerales</taxon>
        <taxon>Limisphaeraceae</taxon>
        <taxon>Limisphaera</taxon>
    </lineage>
</organism>
<feature type="compositionally biased region" description="Polar residues" evidence="1">
    <location>
        <begin position="46"/>
        <end position="58"/>
    </location>
</feature>
<keyword evidence="3" id="KW-1185">Reference proteome</keyword>
<accession>A0A6M1RPX5</accession>
<reference evidence="2 3" key="1">
    <citation type="submission" date="2020-02" db="EMBL/GenBank/DDBJ databases">
        <title>Draft genome sequence of Limisphaera ngatamarikiensis NGM72.4T, a thermophilic Verrucomicrobia grouped in subdivision 3.</title>
        <authorList>
            <person name="Carere C.R."/>
            <person name="Steen J."/>
            <person name="Hugenholtz P."/>
            <person name="Stott M.B."/>
        </authorList>
    </citation>
    <scope>NUCLEOTIDE SEQUENCE [LARGE SCALE GENOMIC DNA]</scope>
    <source>
        <strain evidence="2 3">NGM72.4</strain>
    </source>
</reference>
<dbReference type="Proteomes" id="UP000477311">
    <property type="component" value="Unassembled WGS sequence"/>
</dbReference>
<gene>
    <name evidence="2" type="ORF">G4L39_04860</name>
</gene>
<evidence type="ECO:0000313" key="2">
    <source>
        <dbReference type="EMBL" id="NGO38725.1"/>
    </source>
</evidence>
<evidence type="ECO:0000256" key="1">
    <source>
        <dbReference type="SAM" id="MobiDB-lite"/>
    </source>
</evidence>
<evidence type="ECO:0000313" key="3">
    <source>
        <dbReference type="Proteomes" id="UP000477311"/>
    </source>
</evidence>
<dbReference type="InterPro" id="IPR043750">
    <property type="entry name" value="DUF5695"/>
</dbReference>
<comment type="caution">
    <text evidence="2">The sequence shown here is derived from an EMBL/GenBank/DDBJ whole genome shotgun (WGS) entry which is preliminary data.</text>
</comment>